<dbReference type="EMBL" id="CP036313">
    <property type="protein sequence ID" value="QBH15622.1"/>
    <property type="molecule type" value="Genomic_DNA"/>
</dbReference>
<dbReference type="CDD" id="cd16443">
    <property type="entry name" value="LplA"/>
    <property type="match status" value="1"/>
</dbReference>
<dbReference type="SUPFAM" id="SSF82649">
    <property type="entry name" value="SufE/NifU"/>
    <property type="match status" value="1"/>
</dbReference>
<dbReference type="OrthoDB" id="9787898at2"/>
<dbReference type="AlphaFoldDB" id="A0A328FEV4"/>
<dbReference type="UniPathway" id="UPA00537">
    <property type="reaction ID" value="UER00594"/>
</dbReference>
<evidence type="ECO:0000256" key="5">
    <source>
        <dbReference type="ARBA" id="ARBA00022741"/>
    </source>
</evidence>
<reference evidence="10 11" key="1">
    <citation type="submission" date="2018-06" db="EMBL/GenBank/DDBJ databases">
        <title>Complete Genome Sequence of Desulfobacter hydrogenophilus (DSM3380).</title>
        <authorList>
            <person name="Marietou A."/>
            <person name="Schreiber L."/>
            <person name="Marshall I."/>
            <person name="Jorgensen B."/>
        </authorList>
    </citation>
    <scope>NUCLEOTIDE SEQUENCE [LARGE SCALE GENOMIC DNA]</scope>
    <source>
        <strain evidence="10 11">DSM 3380</strain>
    </source>
</reference>
<evidence type="ECO:0000313" key="9">
    <source>
        <dbReference type="EMBL" id="QBH15622.1"/>
    </source>
</evidence>
<dbReference type="Proteomes" id="UP000248798">
    <property type="component" value="Unassembled WGS sequence"/>
</dbReference>
<dbReference type="InterPro" id="IPR045864">
    <property type="entry name" value="aa-tRNA-synth_II/BPL/LPL"/>
</dbReference>
<dbReference type="PANTHER" id="PTHR12561:SF3">
    <property type="entry name" value="LIPOYLTRANSFERASE 1, MITOCHONDRIAL"/>
    <property type="match status" value="1"/>
</dbReference>
<comment type="pathway">
    <text evidence="2">Protein modification; protein lipoylation via exogenous pathway; protein N(6)-(lipoyl)lysine from lipoate: step 1/2.</text>
</comment>
<dbReference type="NCBIfam" id="TIGR00545">
    <property type="entry name" value="lipoyltrans"/>
    <property type="match status" value="1"/>
</dbReference>
<gene>
    <name evidence="10" type="ORF">DO021_13210</name>
    <name evidence="9" type="ORF">EYB58_15175</name>
</gene>
<dbReference type="Proteomes" id="UP000293902">
    <property type="component" value="Chromosome"/>
</dbReference>
<proteinExistence type="predicted"/>
<evidence type="ECO:0000313" key="10">
    <source>
        <dbReference type="EMBL" id="RAM01575.1"/>
    </source>
</evidence>
<dbReference type="InterPro" id="IPR019491">
    <property type="entry name" value="Lipoate_protein_ligase_C"/>
</dbReference>
<evidence type="ECO:0000256" key="3">
    <source>
        <dbReference type="ARBA" id="ARBA00012367"/>
    </source>
</evidence>
<protein>
    <recommendedName>
        <fullName evidence="3">lipoate--protein ligase</fullName>
        <ecNumber evidence="3">6.3.1.20</ecNumber>
    </recommendedName>
</protein>
<comment type="catalytic activity">
    <reaction evidence="7">
        <text>L-lysyl-[lipoyl-carrier protein] + (R)-lipoate + ATP = N(6)-[(R)-lipoyl]-L-lysyl-[lipoyl-carrier protein] + AMP + diphosphate + H(+)</text>
        <dbReference type="Rhea" id="RHEA:49288"/>
        <dbReference type="Rhea" id="RHEA-COMP:10500"/>
        <dbReference type="Rhea" id="RHEA-COMP:10502"/>
        <dbReference type="ChEBI" id="CHEBI:15378"/>
        <dbReference type="ChEBI" id="CHEBI:29969"/>
        <dbReference type="ChEBI" id="CHEBI:30616"/>
        <dbReference type="ChEBI" id="CHEBI:33019"/>
        <dbReference type="ChEBI" id="CHEBI:83088"/>
        <dbReference type="ChEBI" id="CHEBI:83099"/>
        <dbReference type="ChEBI" id="CHEBI:456215"/>
        <dbReference type="EC" id="6.3.1.20"/>
    </reaction>
</comment>
<keyword evidence="6" id="KW-0067">ATP-binding</keyword>
<dbReference type="InterPro" id="IPR004143">
    <property type="entry name" value="BPL_LPL_catalytic"/>
</dbReference>
<accession>A0A328FEV4</accession>
<dbReference type="PROSITE" id="PS51733">
    <property type="entry name" value="BPL_LPL_CATALYTIC"/>
    <property type="match status" value="1"/>
</dbReference>
<evidence type="ECO:0000256" key="2">
    <source>
        <dbReference type="ARBA" id="ARBA00005124"/>
    </source>
</evidence>
<feature type="domain" description="BPL/LPL catalytic" evidence="8">
    <location>
        <begin position="24"/>
        <end position="211"/>
    </location>
</feature>
<evidence type="ECO:0000256" key="7">
    <source>
        <dbReference type="ARBA" id="ARBA00048037"/>
    </source>
</evidence>
<organism evidence="10 11">
    <name type="scientific">Desulfobacter hydrogenophilus</name>
    <dbReference type="NCBI Taxonomy" id="2291"/>
    <lineage>
        <taxon>Bacteria</taxon>
        <taxon>Pseudomonadati</taxon>
        <taxon>Thermodesulfobacteriota</taxon>
        <taxon>Desulfobacteria</taxon>
        <taxon>Desulfobacterales</taxon>
        <taxon>Desulfobacteraceae</taxon>
        <taxon>Desulfobacter</taxon>
    </lineage>
</organism>
<dbReference type="EC" id="6.3.1.20" evidence="3"/>
<evidence type="ECO:0000256" key="6">
    <source>
        <dbReference type="ARBA" id="ARBA00022840"/>
    </source>
</evidence>
<dbReference type="EMBL" id="QLNI01000025">
    <property type="protein sequence ID" value="RAM01575.1"/>
    <property type="molecule type" value="Genomic_DNA"/>
</dbReference>
<keyword evidence="4 10" id="KW-0436">Ligase</keyword>
<evidence type="ECO:0000313" key="12">
    <source>
        <dbReference type="Proteomes" id="UP000293902"/>
    </source>
</evidence>
<sequence>MRCYLNTGIDPAFNLAAEQYLLENASEDCFMLWRNHNTIVVGRNQNTLSEINSEFVRKHDINVVRRITGGGAVYHDLGNVNFTFIKVGVQAKKIDFSSYTRPILEYLNQLSVPARLDGRNDLIVDGLKISGNAQHIHKNRVLHHGTLLFDVDLEMLATVLLVDPEKYRDKAVQSIRSRVTNIRKYLLGHPTVEQFMENLGRYMQEAHHAVMTTLSDDDLKRINDLAEKRYRQWNWNFGDSPAYDFSRPTRTPGGTIDIRMKVKDGTIQGIRIFGDFFGIDPVSDMEKRLTGCRHDPQSIKKILNAVDIERYIKDVTIDHLVHSMF</sequence>
<evidence type="ECO:0000256" key="1">
    <source>
        <dbReference type="ARBA" id="ARBA00005085"/>
    </source>
</evidence>
<dbReference type="InterPro" id="IPR004562">
    <property type="entry name" value="LipoylTrfase_LipoateP_Ligase"/>
</dbReference>
<name>A0A328FEV4_9BACT</name>
<dbReference type="Pfam" id="PF21948">
    <property type="entry name" value="LplA-B_cat"/>
    <property type="match status" value="1"/>
</dbReference>
<reference evidence="9 12" key="2">
    <citation type="submission" date="2019-02" db="EMBL/GenBank/DDBJ databases">
        <title>Complete genome sequence of Desulfobacter hydrogenophilus AcRS1.</title>
        <authorList>
            <person name="Marietou A."/>
            <person name="Lund M.B."/>
            <person name="Marshall I.P.G."/>
            <person name="Schreiber L."/>
            <person name="Jorgensen B."/>
        </authorList>
    </citation>
    <scope>NUCLEOTIDE SEQUENCE [LARGE SCALE GENOMIC DNA]</scope>
    <source>
        <strain evidence="9 12">AcRS1</strain>
    </source>
</reference>
<dbReference type="PANTHER" id="PTHR12561">
    <property type="entry name" value="LIPOATE-PROTEIN LIGASE"/>
    <property type="match status" value="1"/>
</dbReference>
<dbReference type="GO" id="GO:0009249">
    <property type="term" value="P:protein lipoylation"/>
    <property type="evidence" value="ECO:0007669"/>
    <property type="project" value="InterPro"/>
</dbReference>
<comment type="pathway">
    <text evidence="1">Protein modification; protein lipoylation via exogenous pathway; protein N(6)-(lipoyl)lysine from lipoate: step 2/2.</text>
</comment>
<dbReference type="GO" id="GO:0005524">
    <property type="term" value="F:ATP binding"/>
    <property type="evidence" value="ECO:0007669"/>
    <property type="project" value="UniProtKB-KW"/>
</dbReference>
<dbReference type="GO" id="GO:0017118">
    <property type="term" value="F:lipoyltransferase activity"/>
    <property type="evidence" value="ECO:0007669"/>
    <property type="project" value="TreeGrafter"/>
</dbReference>
<dbReference type="GO" id="GO:0005737">
    <property type="term" value="C:cytoplasm"/>
    <property type="evidence" value="ECO:0007669"/>
    <property type="project" value="TreeGrafter"/>
</dbReference>
<evidence type="ECO:0000259" key="8">
    <source>
        <dbReference type="PROSITE" id="PS51733"/>
    </source>
</evidence>
<evidence type="ECO:0000313" key="11">
    <source>
        <dbReference type="Proteomes" id="UP000248798"/>
    </source>
</evidence>
<keyword evidence="5" id="KW-0547">Nucleotide-binding</keyword>
<dbReference type="SUPFAM" id="SSF55681">
    <property type="entry name" value="Class II aaRS and biotin synthetases"/>
    <property type="match status" value="1"/>
</dbReference>
<dbReference type="Gene3D" id="3.30.390.50">
    <property type="entry name" value="CO dehydrogenase flavoprotein, C-terminal domain"/>
    <property type="match status" value="1"/>
</dbReference>
<keyword evidence="12" id="KW-1185">Reference proteome</keyword>
<evidence type="ECO:0000256" key="4">
    <source>
        <dbReference type="ARBA" id="ARBA00022598"/>
    </source>
</evidence>
<dbReference type="Pfam" id="PF10437">
    <property type="entry name" value="Lip_prot_lig_C"/>
    <property type="match status" value="1"/>
</dbReference>
<dbReference type="Gene3D" id="3.30.930.10">
    <property type="entry name" value="Bira Bifunctional Protein, Domain 2"/>
    <property type="match status" value="1"/>
</dbReference>
<dbReference type="GO" id="GO:0016979">
    <property type="term" value="F:lipoate-protein ligase activity"/>
    <property type="evidence" value="ECO:0007669"/>
    <property type="project" value="UniProtKB-EC"/>
</dbReference>